<dbReference type="KEGG" id="bpj:B2904_orf1251"/>
<dbReference type="HOGENOM" id="CLU_2714450_0_0_12"/>
<keyword evidence="1" id="KW-0808">Transferase</keyword>
<name>J9UUH3_BRAPL</name>
<dbReference type="AlphaFoldDB" id="J9UUH3"/>
<keyword evidence="1" id="KW-0418">Kinase</keyword>
<protein>
    <submittedName>
        <fullName evidence="1">Xylulose kinase</fullName>
    </submittedName>
</protein>
<sequence length="72" mass="7843">MLSINEFLISSKEIFSFNNSTALIAAPREAPPEGSIFIGHCQILAIIFNISLSLVGPPVTDKSAVFFLKQTF</sequence>
<dbReference type="GO" id="GO:0016301">
    <property type="term" value="F:kinase activity"/>
    <property type="evidence" value="ECO:0007669"/>
    <property type="project" value="UniProtKB-KW"/>
</dbReference>
<proteinExistence type="predicted"/>
<gene>
    <name evidence="1" type="primary">xylB</name>
    <name evidence="1" type="ORF">B2904_orf1251</name>
</gene>
<evidence type="ECO:0000313" key="2">
    <source>
        <dbReference type="Proteomes" id="UP000007346"/>
    </source>
</evidence>
<evidence type="ECO:0000313" key="1">
    <source>
        <dbReference type="EMBL" id="AFR70588.1"/>
    </source>
</evidence>
<reference evidence="1 2" key="1">
    <citation type="journal article" date="2012" name="BMC Genomics">
        <title>Comparative genomics of Brachyspira pilosicoli strains: genome rearrangements, reductions and correlation of genetic compliment with phenotypic diversity.</title>
        <authorList>
            <person name="Mappley L.J."/>
            <person name="Black M.L."/>
            <person name="Abuoun M."/>
            <person name="Darby A.C."/>
            <person name="Woodward M.J."/>
            <person name="Parkhill J."/>
            <person name="Turner A.K."/>
            <person name="Bellgard M.I."/>
            <person name="La T."/>
            <person name="Phillips N.D."/>
            <person name="La Ragione R.M."/>
            <person name="Hampson D.J."/>
        </authorList>
    </citation>
    <scope>NUCLEOTIDE SEQUENCE [LARGE SCALE GENOMIC DNA]</scope>
    <source>
        <strain evidence="1">B2904</strain>
    </source>
</reference>
<dbReference type="EMBL" id="CP003490">
    <property type="protein sequence ID" value="AFR70588.1"/>
    <property type="molecule type" value="Genomic_DNA"/>
</dbReference>
<dbReference type="Proteomes" id="UP000007346">
    <property type="component" value="Chromosome"/>
</dbReference>
<organism evidence="1 2">
    <name type="scientific">Brachyspira pilosicoli B2904</name>
    <dbReference type="NCBI Taxonomy" id="1133568"/>
    <lineage>
        <taxon>Bacteria</taxon>
        <taxon>Pseudomonadati</taxon>
        <taxon>Spirochaetota</taxon>
        <taxon>Spirochaetia</taxon>
        <taxon>Brachyspirales</taxon>
        <taxon>Brachyspiraceae</taxon>
        <taxon>Brachyspira</taxon>
    </lineage>
</organism>
<accession>J9UUH3</accession>